<reference evidence="3" key="2">
    <citation type="submission" date="2019-10" db="EMBL/GenBank/DDBJ databases">
        <title>A de novo genome assembly of a pear dwarfing rootstock.</title>
        <authorList>
            <person name="Wang F."/>
            <person name="Wang J."/>
            <person name="Li S."/>
            <person name="Zhang Y."/>
            <person name="Fang M."/>
            <person name="Ma L."/>
            <person name="Zhao Y."/>
            <person name="Jiang S."/>
        </authorList>
    </citation>
    <scope>NUCLEOTIDE SEQUENCE [LARGE SCALE GENOMIC DNA]</scope>
</reference>
<name>A0A5N5GIH0_9ROSA</name>
<keyword evidence="3" id="KW-1185">Reference proteome</keyword>
<evidence type="ECO:0000313" key="3">
    <source>
        <dbReference type="Proteomes" id="UP000327157"/>
    </source>
</evidence>
<dbReference type="Proteomes" id="UP000327157">
    <property type="component" value="Chromosome 3"/>
</dbReference>
<comment type="caution">
    <text evidence="2">The sequence shown here is derived from an EMBL/GenBank/DDBJ whole genome shotgun (WGS) entry which is preliminary data.</text>
</comment>
<dbReference type="EMBL" id="SMOL01000402">
    <property type="protein sequence ID" value="KAB2615325.1"/>
    <property type="molecule type" value="Genomic_DNA"/>
</dbReference>
<reference evidence="2 3" key="3">
    <citation type="submission" date="2019-11" db="EMBL/GenBank/DDBJ databases">
        <title>A de novo genome assembly of a pear dwarfing rootstock.</title>
        <authorList>
            <person name="Wang F."/>
            <person name="Wang J."/>
            <person name="Li S."/>
            <person name="Zhang Y."/>
            <person name="Fang M."/>
            <person name="Ma L."/>
            <person name="Zhao Y."/>
            <person name="Jiang S."/>
        </authorList>
    </citation>
    <scope>NUCLEOTIDE SEQUENCE [LARGE SCALE GENOMIC DNA]</scope>
    <source>
        <strain evidence="2">S2</strain>
        <tissue evidence="2">Leaf</tissue>
    </source>
</reference>
<evidence type="ECO:0000256" key="1">
    <source>
        <dbReference type="SAM" id="MobiDB-lite"/>
    </source>
</evidence>
<accession>A0A5N5GIH0</accession>
<organism evidence="2 3">
    <name type="scientific">Pyrus ussuriensis x Pyrus communis</name>
    <dbReference type="NCBI Taxonomy" id="2448454"/>
    <lineage>
        <taxon>Eukaryota</taxon>
        <taxon>Viridiplantae</taxon>
        <taxon>Streptophyta</taxon>
        <taxon>Embryophyta</taxon>
        <taxon>Tracheophyta</taxon>
        <taxon>Spermatophyta</taxon>
        <taxon>Magnoliopsida</taxon>
        <taxon>eudicotyledons</taxon>
        <taxon>Gunneridae</taxon>
        <taxon>Pentapetalae</taxon>
        <taxon>rosids</taxon>
        <taxon>fabids</taxon>
        <taxon>Rosales</taxon>
        <taxon>Rosaceae</taxon>
        <taxon>Amygdaloideae</taxon>
        <taxon>Maleae</taxon>
        <taxon>Pyrus</taxon>
    </lineage>
</organism>
<protein>
    <submittedName>
        <fullName evidence="2">Uncharacterized protein</fullName>
    </submittedName>
</protein>
<reference evidence="2 3" key="1">
    <citation type="submission" date="2019-09" db="EMBL/GenBank/DDBJ databases">
        <authorList>
            <person name="Ou C."/>
        </authorList>
    </citation>
    <scope>NUCLEOTIDE SEQUENCE [LARGE SCALE GENOMIC DNA]</scope>
    <source>
        <strain evidence="2">S2</strain>
        <tissue evidence="2">Leaf</tissue>
    </source>
</reference>
<feature type="region of interest" description="Disordered" evidence="1">
    <location>
        <begin position="121"/>
        <end position="144"/>
    </location>
</feature>
<evidence type="ECO:0000313" key="2">
    <source>
        <dbReference type="EMBL" id="KAB2615325.1"/>
    </source>
</evidence>
<proteinExistence type="predicted"/>
<sequence length="144" mass="16801">MEEEEQEFCRNSMRAAEKETSWNLFQRLGGDSQSKNLSEVFRNYEASEKGDAKVPRWVDVKPPQPSYDDGDVRMKGRTVNLTIKKNLARLGRKWYIIGKDKRPVKEMEAFIIRRVQRQHKAHMNSLKVPTTSETSRKKSASLEE</sequence>
<gene>
    <name evidence="2" type="ORF">D8674_021913</name>
</gene>
<dbReference type="AlphaFoldDB" id="A0A5N5GIH0"/>